<feature type="compositionally biased region" description="Basic and acidic residues" evidence="6">
    <location>
        <begin position="16"/>
        <end position="25"/>
    </location>
</feature>
<evidence type="ECO:0000256" key="4">
    <source>
        <dbReference type="ARBA" id="ARBA00022833"/>
    </source>
</evidence>
<dbReference type="InterPro" id="IPR036236">
    <property type="entry name" value="Znf_C2H2_sf"/>
</dbReference>
<feature type="domain" description="C2H2-type" evidence="7">
    <location>
        <begin position="299"/>
        <end position="327"/>
    </location>
</feature>
<feature type="compositionally biased region" description="Low complexity" evidence="6">
    <location>
        <begin position="39"/>
        <end position="54"/>
    </location>
</feature>
<feature type="domain" description="C2H2-type" evidence="7">
    <location>
        <begin position="151"/>
        <end position="179"/>
    </location>
</feature>
<evidence type="ECO:0000256" key="6">
    <source>
        <dbReference type="SAM" id="MobiDB-lite"/>
    </source>
</evidence>
<feature type="domain" description="C2H2-type" evidence="7">
    <location>
        <begin position="95"/>
        <end position="122"/>
    </location>
</feature>
<feature type="region of interest" description="Disordered" evidence="6">
    <location>
        <begin position="1"/>
        <end position="59"/>
    </location>
</feature>
<evidence type="ECO:0000313" key="9">
    <source>
        <dbReference type="Proteomes" id="UP001154329"/>
    </source>
</evidence>
<feature type="compositionally biased region" description="Basic and acidic residues" evidence="6">
    <location>
        <begin position="204"/>
        <end position="216"/>
    </location>
</feature>
<feature type="compositionally biased region" description="Polar residues" evidence="6">
    <location>
        <begin position="1"/>
        <end position="15"/>
    </location>
</feature>
<dbReference type="PANTHER" id="PTHR24379">
    <property type="entry name" value="KRAB AND ZINC FINGER DOMAIN-CONTAINING"/>
    <property type="match status" value="1"/>
</dbReference>
<accession>A0A9P0IZD5</accession>
<organism evidence="8 9">
    <name type="scientific">Aphis gossypii</name>
    <name type="common">Cotton aphid</name>
    <dbReference type="NCBI Taxonomy" id="80765"/>
    <lineage>
        <taxon>Eukaryota</taxon>
        <taxon>Metazoa</taxon>
        <taxon>Ecdysozoa</taxon>
        <taxon>Arthropoda</taxon>
        <taxon>Hexapoda</taxon>
        <taxon>Insecta</taxon>
        <taxon>Pterygota</taxon>
        <taxon>Neoptera</taxon>
        <taxon>Paraneoptera</taxon>
        <taxon>Hemiptera</taxon>
        <taxon>Sternorrhyncha</taxon>
        <taxon>Aphidomorpha</taxon>
        <taxon>Aphidoidea</taxon>
        <taxon>Aphididae</taxon>
        <taxon>Aphidini</taxon>
        <taxon>Aphis</taxon>
        <taxon>Aphis</taxon>
    </lineage>
</organism>
<keyword evidence="3 5" id="KW-0863">Zinc-finger</keyword>
<evidence type="ECO:0000313" key="8">
    <source>
        <dbReference type="EMBL" id="CAH1724487.1"/>
    </source>
</evidence>
<sequence>MDVSRPAQTQTSMASTKHEDVHKAIVDGPNLKSSVTEENGNQGNNSSHVSNVSDESSETDDDYDILKYKCDQCNLEFLYKSWFLRHKAIHNPATFTCNYCPKKFKRKDGLKEHTFYHIGRAKFKCDICSNLFSDRRNLNSHIKSKHIGNLLSCPNCSKQYNGKRQLRYHIQRMHEKINKYFCECNAGFTVPSLLFKHRIKMNHKKPEVTKEPKENGNQDNNSSHVSNVSDESSETDDDYDILKYKCDQCNLEFLYKSWFLRHKAIHNPATFTCNYCPKKFKRKDGLKEHTFYHIGRAKFKCDICSNLFSDRRNLNSHIKSKHIGNLLSCPNCSKQYNGKRQLRYHIQRMHEKINKYFCECNAGFTVPSLLFKHRIKMDHKKP</sequence>
<dbReference type="SMART" id="SM00355">
    <property type="entry name" value="ZnF_C2H2"/>
    <property type="match status" value="8"/>
</dbReference>
<keyword evidence="9" id="KW-1185">Reference proteome</keyword>
<evidence type="ECO:0000256" key="3">
    <source>
        <dbReference type="ARBA" id="ARBA00022771"/>
    </source>
</evidence>
<dbReference type="Pfam" id="PF00096">
    <property type="entry name" value="zf-C2H2"/>
    <property type="match status" value="4"/>
</dbReference>
<protein>
    <recommendedName>
        <fullName evidence="7">C2H2-type domain-containing protein</fullName>
    </recommendedName>
</protein>
<reference evidence="8" key="2">
    <citation type="submission" date="2022-10" db="EMBL/GenBank/DDBJ databases">
        <authorList>
            <consortium name="ENA_rothamsted_submissions"/>
            <consortium name="culmorum"/>
            <person name="King R."/>
        </authorList>
    </citation>
    <scope>NUCLEOTIDE SEQUENCE</scope>
</reference>
<feature type="domain" description="C2H2-type" evidence="7">
    <location>
        <begin position="327"/>
        <end position="355"/>
    </location>
</feature>
<dbReference type="Proteomes" id="UP001154329">
    <property type="component" value="Chromosome 2"/>
</dbReference>
<feature type="compositionally biased region" description="Low complexity" evidence="6">
    <location>
        <begin position="219"/>
        <end position="230"/>
    </location>
</feature>
<evidence type="ECO:0000256" key="1">
    <source>
        <dbReference type="ARBA" id="ARBA00022723"/>
    </source>
</evidence>
<feature type="domain" description="C2H2-type" evidence="7">
    <location>
        <begin position="271"/>
        <end position="298"/>
    </location>
</feature>
<feature type="domain" description="C2H2-type" evidence="7">
    <location>
        <begin position="68"/>
        <end position="90"/>
    </location>
</feature>
<dbReference type="PROSITE" id="PS50157">
    <property type="entry name" value="ZINC_FINGER_C2H2_2"/>
    <property type="match status" value="8"/>
</dbReference>
<dbReference type="GO" id="GO:0008270">
    <property type="term" value="F:zinc ion binding"/>
    <property type="evidence" value="ECO:0007669"/>
    <property type="project" value="UniProtKB-KW"/>
</dbReference>
<dbReference type="PANTHER" id="PTHR24379:SF121">
    <property type="entry name" value="C2H2-TYPE DOMAIN-CONTAINING PROTEIN"/>
    <property type="match status" value="1"/>
</dbReference>
<feature type="domain" description="C2H2-type" evidence="7">
    <location>
        <begin position="244"/>
        <end position="266"/>
    </location>
</feature>
<name>A0A9P0IZD5_APHGO</name>
<gene>
    <name evidence="8" type="ORF">APHIGO_LOCUS5769</name>
</gene>
<dbReference type="EMBL" id="OU899035">
    <property type="protein sequence ID" value="CAH1724487.1"/>
    <property type="molecule type" value="Genomic_DNA"/>
</dbReference>
<dbReference type="InterPro" id="IPR013087">
    <property type="entry name" value="Znf_C2H2_type"/>
</dbReference>
<keyword evidence="4" id="KW-0862">Zinc</keyword>
<evidence type="ECO:0000256" key="2">
    <source>
        <dbReference type="ARBA" id="ARBA00022737"/>
    </source>
</evidence>
<feature type="domain" description="C2H2-type" evidence="7">
    <location>
        <begin position="123"/>
        <end position="151"/>
    </location>
</feature>
<evidence type="ECO:0000256" key="5">
    <source>
        <dbReference type="PROSITE-ProRule" id="PRU00042"/>
    </source>
</evidence>
<dbReference type="SUPFAM" id="SSF57667">
    <property type="entry name" value="beta-beta-alpha zinc fingers"/>
    <property type="match status" value="4"/>
</dbReference>
<evidence type="ECO:0000259" key="7">
    <source>
        <dbReference type="PROSITE" id="PS50157"/>
    </source>
</evidence>
<dbReference type="Gene3D" id="3.30.160.60">
    <property type="entry name" value="Classic Zinc Finger"/>
    <property type="match status" value="6"/>
</dbReference>
<dbReference type="PROSITE" id="PS00028">
    <property type="entry name" value="ZINC_FINGER_C2H2_1"/>
    <property type="match status" value="8"/>
</dbReference>
<proteinExistence type="predicted"/>
<keyword evidence="1" id="KW-0479">Metal-binding</keyword>
<reference evidence="8" key="1">
    <citation type="submission" date="2022-02" db="EMBL/GenBank/DDBJ databases">
        <authorList>
            <person name="King R."/>
        </authorList>
    </citation>
    <scope>NUCLEOTIDE SEQUENCE</scope>
</reference>
<dbReference type="AlphaFoldDB" id="A0A9P0IZD5"/>
<feature type="region of interest" description="Disordered" evidence="6">
    <location>
        <begin position="204"/>
        <end position="235"/>
    </location>
</feature>
<keyword evidence="2" id="KW-0677">Repeat</keyword>